<evidence type="ECO:0000313" key="1">
    <source>
        <dbReference type="EMBL" id="UQC81587.1"/>
    </source>
</evidence>
<name>A0A9Q8SS50_9PEZI</name>
<dbReference type="RefSeq" id="XP_049143213.1">
    <property type="nucleotide sequence ID" value="XM_049286070.1"/>
</dbReference>
<dbReference type="KEGG" id="clup:CLUP02_07073"/>
<organism evidence="1 2">
    <name type="scientific">Colletotrichum lupini</name>
    <dbReference type="NCBI Taxonomy" id="145971"/>
    <lineage>
        <taxon>Eukaryota</taxon>
        <taxon>Fungi</taxon>
        <taxon>Dikarya</taxon>
        <taxon>Ascomycota</taxon>
        <taxon>Pezizomycotina</taxon>
        <taxon>Sordariomycetes</taxon>
        <taxon>Hypocreomycetidae</taxon>
        <taxon>Glomerellales</taxon>
        <taxon>Glomerellaceae</taxon>
        <taxon>Colletotrichum</taxon>
        <taxon>Colletotrichum acutatum species complex</taxon>
    </lineage>
</organism>
<sequence length="150" mass="15920">MESNILQTFEYSDDVREGKIGVSIRPVNAPKLPAIAPTPLDPPLGNRFGIADGNSEDAENHVNPMRPFSVGIAIGCAGSNKDNADWAISEITGAERVDFTFPLNHLTSCAPVLLNRLAPATAPVDPGPVATSRVPNDVPRMPALELLEVV</sequence>
<keyword evidence="2" id="KW-1185">Reference proteome</keyword>
<dbReference type="Proteomes" id="UP000830671">
    <property type="component" value="Chromosome 3"/>
</dbReference>
<dbReference type="AlphaFoldDB" id="A0A9Q8SS50"/>
<dbReference type="GeneID" id="73341080"/>
<dbReference type="EMBL" id="CP019475">
    <property type="protein sequence ID" value="UQC81587.1"/>
    <property type="molecule type" value="Genomic_DNA"/>
</dbReference>
<evidence type="ECO:0000313" key="2">
    <source>
        <dbReference type="Proteomes" id="UP000830671"/>
    </source>
</evidence>
<protein>
    <submittedName>
        <fullName evidence="1">Uncharacterized protein</fullName>
    </submittedName>
</protein>
<proteinExistence type="predicted"/>
<gene>
    <name evidence="1" type="ORF">CLUP02_07073</name>
</gene>
<accession>A0A9Q8SS50</accession>
<reference evidence="1" key="1">
    <citation type="journal article" date="2021" name="Mol. Plant Microbe Interact.">
        <title>Complete Genome Sequence of the Plant-Pathogenic Fungus Colletotrichum lupini.</title>
        <authorList>
            <person name="Baroncelli R."/>
            <person name="Pensec F."/>
            <person name="Da Lio D."/>
            <person name="Boufleur T."/>
            <person name="Vicente I."/>
            <person name="Sarrocco S."/>
            <person name="Picot A."/>
            <person name="Baraldi E."/>
            <person name="Sukno S."/>
            <person name="Thon M."/>
            <person name="Le Floch G."/>
        </authorList>
    </citation>
    <scope>NUCLEOTIDE SEQUENCE</scope>
    <source>
        <strain evidence="1">IMI 504893</strain>
    </source>
</reference>